<gene>
    <name evidence="2" type="ORF">IHE71_01990</name>
</gene>
<dbReference type="Proteomes" id="UP000625527">
    <property type="component" value="Unassembled WGS sequence"/>
</dbReference>
<reference evidence="2 3" key="1">
    <citation type="submission" date="2020-10" db="EMBL/GenBank/DDBJ databases">
        <title>Myceligenerans pegani sp. nov., an endophytic actinomycete isolated from Peganum harmala L. in Xinjiang, China.</title>
        <authorList>
            <person name="Xin L."/>
        </authorList>
    </citation>
    <scope>NUCLEOTIDE SEQUENCE [LARGE SCALE GENOMIC DNA]</scope>
    <source>
        <strain evidence="2 3">TRM65318</strain>
    </source>
</reference>
<protein>
    <submittedName>
        <fullName evidence="2">Uncharacterized protein</fullName>
    </submittedName>
</protein>
<feature type="region of interest" description="Disordered" evidence="1">
    <location>
        <begin position="101"/>
        <end position="135"/>
    </location>
</feature>
<comment type="caution">
    <text evidence="2">The sequence shown here is derived from an EMBL/GenBank/DDBJ whole genome shotgun (WGS) entry which is preliminary data.</text>
</comment>
<feature type="region of interest" description="Disordered" evidence="1">
    <location>
        <begin position="62"/>
        <end position="82"/>
    </location>
</feature>
<proteinExistence type="predicted"/>
<evidence type="ECO:0000313" key="2">
    <source>
        <dbReference type="EMBL" id="MBE1874476.1"/>
    </source>
</evidence>
<name>A0ABR9MTX4_9MICO</name>
<accession>A0ABR9MTX4</accession>
<evidence type="ECO:0000256" key="1">
    <source>
        <dbReference type="SAM" id="MobiDB-lite"/>
    </source>
</evidence>
<sequence>MVLRQHMTDVSILVLEASYQADVAVSKVSVSIEPGEGDETGHVEVSVHAVEERGAALFAERHGLSEDPSKAERLAPGSRAWSGWARPGGIPAVRYVLYSTPATPKTPDSLSDRQQDAATDASAPTATRTTHEEKK</sequence>
<organism evidence="2 3">
    <name type="scientific">Myceligenerans pegani</name>
    <dbReference type="NCBI Taxonomy" id="2776917"/>
    <lineage>
        <taxon>Bacteria</taxon>
        <taxon>Bacillati</taxon>
        <taxon>Actinomycetota</taxon>
        <taxon>Actinomycetes</taxon>
        <taxon>Micrococcales</taxon>
        <taxon>Promicromonosporaceae</taxon>
        <taxon>Myceligenerans</taxon>
    </lineage>
</organism>
<feature type="compositionally biased region" description="Basic and acidic residues" evidence="1">
    <location>
        <begin position="62"/>
        <end position="73"/>
    </location>
</feature>
<dbReference type="RefSeq" id="WP_192861045.1">
    <property type="nucleotide sequence ID" value="NZ_JADAQT010000024.1"/>
</dbReference>
<feature type="compositionally biased region" description="Low complexity" evidence="1">
    <location>
        <begin position="117"/>
        <end position="128"/>
    </location>
</feature>
<evidence type="ECO:0000313" key="3">
    <source>
        <dbReference type="Proteomes" id="UP000625527"/>
    </source>
</evidence>
<keyword evidence="3" id="KW-1185">Reference proteome</keyword>
<dbReference type="EMBL" id="JADAQT010000024">
    <property type="protein sequence ID" value="MBE1874476.1"/>
    <property type="molecule type" value="Genomic_DNA"/>
</dbReference>